<dbReference type="InterPro" id="IPR010998">
    <property type="entry name" value="Integrase_recombinase_N"/>
</dbReference>
<dbReference type="GO" id="GO:0006310">
    <property type="term" value="P:DNA recombination"/>
    <property type="evidence" value="ECO:0007669"/>
    <property type="project" value="UniProtKB-KW"/>
</dbReference>
<feature type="domain" description="Tyr recombinase" evidence="4">
    <location>
        <begin position="169"/>
        <end position="375"/>
    </location>
</feature>
<evidence type="ECO:0000256" key="1">
    <source>
        <dbReference type="ARBA" id="ARBA00008857"/>
    </source>
</evidence>
<keyword evidence="2" id="KW-0238">DNA-binding</keyword>
<dbReference type="EMBL" id="CP163440">
    <property type="protein sequence ID" value="XDQ59365.1"/>
    <property type="molecule type" value="Genomic_DNA"/>
</dbReference>
<dbReference type="PROSITE" id="PS51898">
    <property type="entry name" value="TYR_RECOMBINASE"/>
    <property type="match status" value="1"/>
</dbReference>
<accession>A0AB39RXA9</accession>
<dbReference type="GO" id="GO:0003677">
    <property type="term" value="F:DNA binding"/>
    <property type="evidence" value="ECO:0007669"/>
    <property type="project" value="UniProtKB-KW"/>
</dbReference>
<dbReference type="InterPro" id="IPR011010">
    <property type="entry name" value="DNA_brk_join_enz"/>
</dbReference>
<dbReference type="CDD" id="cd00397">
    <property type="entry name" value="DNA_BRE_C"/>
    <property type="match status" value="1"/>
</dbReference>
<name>A0AB39RXA9_9ACTN</name>
<protein>
    <submittedName>
        <fullName evidence="5">Tyrosine-type recombinase/integrase</fullName>
    </submittedName>
</protein>
<dbReference type="RefSeq" id="WP_369253748.1">
    <property type="nucleotide sequence ID" value="NZ_CP163440.1"/>
</dbReference>
<keyword evidence="3" id="KW-0233">DNA recombination</keyword>
<dbReference type="PANTHER" id="PTHR30349">
    <property type="entry name" value="PHAGE INTEGRASE-RELATED"/>
    <property type="match status" value="1"/>
</dbReference>
<dbReference type="SUPFAM" id="SSF56349">
    <property type="entry name" value="DNA breaking-rejoining enzymes"/>
    <property type="match status" value="1"/>
</dbReference>
<dbReference type="GO" id="GO:0015074">
    <property type="term" value="P:DNA integration"/>
    <property type="evidence" value="ECO:0007669"/>
    <property type="project" value="InterPro"/>
</dbReference>
<proteinExistence type="inferred from homology"/>
<dbReference type="InterPro" id="IPR013762">
    <property type="entry name" value="Integrase-like_cat_sf"/>
</dbReference>
<organism evidence="5">
    <name type="scientific">Streptomyces sp. R35</name>
    <dbReference type="NCBI Taxonomy" id="3238630"/>
    <lineage>
        <taxon>Bacteria</taxon>
        <taxon>Bacillati</taxon>
        <taxon>Actinomycetota</taxon>
        <taxon>Actinomycetes</taxon>
        <taxon>Kitasatosporales</taxon>
        <taxon>Streptomycetaceae</taxon>
        <taxon>Streptomyces</taxon>
    </lineage>
</organism>
<dbReference type="AlphaFoldDB" id="A0AB39RXA9"/>
<evidence type="ECO:0000313" key="5">
    <source>
        <dbReference type="EMBL" id="XDQ59365.1"/>
    </source>
</evidence>
<reference evidence="5" key="1">
    <citation type="submission" date="2024-07" db="EMBL/GenBank/DDBJ databases">
        <authorList>
            <person name="Yu S.T."/>
        </authorList>
    </citation>
    <scope>NUCLEOTIDE SEQUENCE</scope>
    <source>
        <strain evidence="5">R35</strain>
    </source>
</reference>
<gene>
    <name evidence="5" type="ORF">AB5J50_00260</name>
</gene>
<dbReference type="Gene3D" id="1.10.443.10">
    <property type="entry name" value="Intergrase catalytic core"/>
    <property type="match status" value="1"/>
</dbReference>
<evidence type="ECO:0000259" key="4">
    <source>
        <dbReference type="PROSITE" id="PS51898"/>
    </source>
</evidence>
<evidence type="ECO:0000256" key="3">
    <source>
        <dbReference type="ARBA" id="ARBA00023172"/>
    </source>
</evidence>
<dbReference type="InterPro" id="IPR002104">
    <property type="entry name" value="Integrase_catalytic"/>
</dbReference>
<dbReference type="InterPro" id="IPR050090">
    <property type="entry name" value="Tyrosine_recombinase_XerCD"/>
</dbReference>
<dbReference type="Pfam" id="PF00589">
    <property type="entry name" value="Phage_integrase"/>
    <property type="match status" value="1"/>
</dbReference>
<comment type="similarity">
    <text evidence="1">Belongs to the 'phage' integrase family.</text>
</comment>
<dbReference type="PANTHER" id="PTHR30349:SF41">
    <property type="entry name" value="INTEGRASE_RECOMBINASE PROTEIN MJ0367-RELATED"/>
    <property type="match status" value="1"/>
</dbReference>
<dbReference type="Gene3D" id="1.10.150.130">
    <property type="match status" value="1"/>
</dbReference>
<evidence type="ECO:0000256" key="2">
    <source>
        <dbReference type="ARBA" id="ARBA00023125"/>
    </source>
</evidence>
<sequence>MGTVALPHAEVVRVAVSEELAYWTVLAGPTLAVVDDIDGHLRHLRFGRSFAESTTKTYAGHLKRLHVWSEERGLSRSETALQLATFVMHLRTTERETRGRGYGCLPRESTLVPVLAAIHGFYLHLADLQLVDADVLAALFTTVPSASGGRAILARPRTRVDGRPSRASARPAAATRREFASVLRAAATARDRCMVAIMACCALRVGQLVSLMREDIHLVPAGSTMPGCAYRHGPHLHLRKRGGHPKGAANKNRDTVIVPVPSPVEMLYADWMRERTGIRPAAESPWAFVTFPGPTGEPGGEALSARRVQDLVSDLAAHAGLRHLFPHMFRHLVGETAADLDVARDVLQSLFGHRDISSQDVYRTVAEAKVAVAATSVADHLFGTS</sequence>